<name>A0A2Z4J9E2_9ACTN</name>
<dbReference type="SUPFAM" id="SSF47090">
    <property type="entry name" value="PGBD-like"/>
    <property type="match status" value="1"/>
</dbReference>
<dbReference type="GO" id="GO:0004674">
    <property type="term" value="F:protein serine/threonine kinase activity"/>
    <property type="evidence" value="ECO:0007669"/>
    <property type="project" value="UniProtKB-KW"/>
</dbReference>
<dbReference type="RefSeq" id="WP_053762171.1">
    <property type="nucleotide sequence ID" value="NZ_CP030073.1"/>
</dbReference>
<dbReference type="Gene3D" id="1.10.101.10">
    <property type="entry name" value="PGBD-like superfamily/PGBD"/>
    <property type="match status" value="1"/>
</dbReference>
<dbReference type="InterPro" id="IPR002477">
    <property type="entry name" value="Peptidoglycan-bd-like"/>
</dbReference>
<evidence type="ECO:0000259" key="2">
    <source>
        <dbReference type="Pfam" id="PF01471"/>
    </source>
</evidence>
<dbReference type="KEGG" id="scad:DN051_37635"/>
<keyword evidence="3" id="KW-0808">Transferase</keyword>
<feature type="chain" id="PRO_5016265977" evidence="1">
    <location>
        <begin position="26"/>
        <end position="130"/>
    </location>
</feature>
<sequence>MQIKRGFTVSVAALVLAGAATVAAAASAPARTPPAATAPVAGAGPSAAIDPAFCGFDNRLTPPTIREGAAGNTVREAQCLLQLWGFYIGPGIDGAFGPLTTKATKAFQTSRGLTADGIIGPNTWTRLRNG</sequence>
<dbReference type="GeneID" id="32590747"/>
<feature type="signal peptide" evidence="1">
    <location>
        <begin position="1"/>
        <end position="25"/>
    </location>
</feature>
<dbReference type="EMBL" id="CP030073">
    <property type="protein sequence ID" value="AWW41669.1"/>
    <property type="molecule type" value="Genomic_DNA"/>
</dbReference>
<evidence type="ECO:0000313" key="3">
    <source>
        <dbReference type="EMBL" id="AWW41669.1"/>
    </source>
</evidence>
<evidence type="ECO:0000256" key="1">
    <source>
        <dbReference type="SAM" id="SignalP"/>
    </source>
</evidence>
<protein>
    <submittedName>
        <fullName evidence="3">Serine/threonine protein kinase</fullName>
    </submittedName>
</protein>
<keyword evidence="4" id="KW-1185">Reference proteome</keyword>
<reference evidence="3 4" key="1">
    <citation type="journal article" date="2019" name="Int. J. Syst. Evol. Microbiol.">
        <title>Streptomyces cadmiisoli sp. nov., a novel actinomycete isolated from cadmium-contaminated soil.</title>
        <authorList>
            <person name="Li K."/>
            <person name="Tang X."/>
            <person name="Zhao J."/>
            <person name="Guo Y."/>
            <person name="Tang Y."/>
            <person name="Gao J."/>
        </authorList>
    </citation>
    <scope>NUCLEOTIDE SEQUENCE [LARGE SCALE GENOMIC DNA]</scope>
    <source>
        <strain evidence="3 4">ZFG47</strain>
    </source>
</reference>
<dbReference type="InterPro" id="IPR036365">
    <property type="entry name" value="PGBD-like_sf"/>
</dbReference>
<keyword evidence="1" id="KW-0732">Signal</keyword>
<gene>
    <name evidence="3" type="ORF">DN051_37635</name>
</gene>
<dbReference type="AlphaFoldDB" id="A0A2Z4J9E2"/>
<dbReference type="InterPro" id="IPR036366">
    <property type="entry name" value="PGBDSf"/>
</dbReference>
<accession>A0A2Z4J9E2</accession>
<dbReference type="Pfam" id="PF01471">
    <property type="entry name" value="PG_binding_1"/>
    <property type="match status" value="1"/>
</dbReference>
<evidence type="ECO:0000313" key="4">
    <source>
        <dbReference type="Proteomes" id="UP000249616"/>
    </source>
</evidence>
<proteinExistence type="predicted"/>
<keyword evidence="3" id="KW-0723">Serine/threonine-protein kinase</keyword>
<dbReference type="Proteomes" id="UP000249616">
    <property type="component" value="Chromosome"/>
</dbReference>
<organism evidence="3 4">
    <name type="scientific">Streptomyces cadmiisoli</name>
    <dbReference type="NCBI Taxonomy" id="2184053"/>
    <lineage>
        <taxon>Bacteria</taxon>
        <taxon>Bacillati</taxon>
        <taxon>Actinomycetota</taxon>
        <taxon>Actinomycetes</taxon>
        <taxon>Kitasatosporales</taxon>
        <taxon>Streptomycetaceae</taxon>
        <taxon>Streptomyces</taxon>
        <taxon>Streptomyces aurantiacus group</taxon>
    </lineage>
</organism>
<feature type="domain" description="Peptidoglycan binding-like" evidence="2">
    <location>
        <begin position="71"/>
        <end position="127"/>
    </location>
</feature>
<keyword evidence="3" id="KW-0418">Kinase</keyword>